<accession>D5A8V7</accession>
<protein>
    <submittedName>
        <fullName evidence="2">Uncharacterized protein</fullName>
    </submittedName>
</protein>
<reference evidence="2" key="1">
    <citation type="submission" date="2010-04" db="EMBL/GenBank/DDBJ databases">
        <authorList>
            <person name="Reid K.E."/>
            <person name="Liao N."/>
            <person name="Chan S."/>
            <person name="Docking R."/>
            <person name="Taylor G."/>
            <person name="Moore R."/>
            <person name="Mayo M."/>
            <person name="Munro S."/>
            <person name="King J."/>
            <person name="Yanchuk A."/>
            <person name="Holt R."/>
            <person name="Jones S."/>
            <person name="Marra M."/>
            <person name="Ritland C.E."/>
            <person name="Ritland K."/>
            <person name="Bohlmann J."/>
        </authorList>
    </citation>
    <scope>NUCLEOTIDE SEQUENCE</scope>
    <source>
        <tissue evidence="2">Buds collected with no treatment. Collection October 2007</tissue>
    </source>
</reference>
<sequence>MTVIVKSSLLLSMYYQNKNSFQIAENLKMLEPGTVIVFCNLICYHVFLTSMSTHRNRDRGMRIDS</sequence>
<feature type="transmembrane region" description="Helical" evidence="1">
    <location>
        <begin position="35"/>
        <end position="53"/>
    </location>
</feature>
<organism evidence="2">
    <name type="scientific">Picea sitchensis</name>
    <name type="common">Sitka spruce</name>
    <name type="synonym">Pinus sitchensis</name>
    <dbReference type="NCBI Taxonomy" id="3332"/>
    <lineage>
        <taxon>Eukaryota</taxon>
        <taxon>Viridiplantae</taxon>
        <taxon>Streptophyta</taxon>
        <taxon>Embryophyta</taxon>
        <taxon>Tracheophyta</taxon>
        <taxon>Spermatophyta</taxon>
        <taxon>Pinopsida</taxon>
        <taxon>Pinidae</taxon>
        <taxon>Conifers I</taxon>
        <taxon>Pinales</taxon>
        <taxon>Pinaceae</taxon>
        <taxon>Picea</taxon>
    </lineage>
</organism>
<keyword evidence="1" id="KW-1133">Transmembrane helix</keyword>
<name>D5A8V7_PICSI</name>
<dbReference type="AlphaFoldDB" id="D5A8V7"/>
<proteinExistence type="evidence at transcript level"/>
<keyword evidence="1" id="KW-0472">Membrane</keyword>
<evidence type="ECO:0000256" key="1">
    <source>
        <dbReference type="SAM" id="Phobius"/>
    </source>
</evidence>
<dbReference type="EMBL" id="BT122604">
    <property type="protein sequence ID" value="ADE75976.1"/>
    <property type="molecule type" value="mRNA"/>
</dbReference>
<keyword evidence="1" id="KW-0812">Transmembrane</keyword>
<evidence type="ECO:0000313" key="2">
    <source>
        <dbReference type="EMBL" id="ADE75976.1"/>
    </source>
</evidence>